<dbReference type="AlphaFoldDB" id="A0A6A6T3I9"/>
<organism evidence="2 3">
    <name type="scientific">Lophiostoma macrostomum CBS 122681</name>
    <dbReference type="NCBI Taxonomy" id="1314788"/>
    <lineage>
        <taxon>Eukaryota</taxon>
        <taxon>Fungi</taxon>
        <taxon>Dikarya</taxon>
        <taxon>Ascomycota</taxon>
        <taxon>Pezizomycotina</taxon>
        <taxon>Dothideomycetes</taxon>
        <taxon>Pleosporomycetidae</taxon>
        <taxon>Pleosporales</taxon>
        <taxon>Lophiostomataceae</taxon>
        <taxon>Lophiostoma</taxon>
    </lineage>
</organism>
<keyword evidence="1" id="KW-0472">Membrane</keyword>
<proteinExistence type="predicted"/>
<accession>A0A6A6T3I9</accession>
<evidence type="ECO:0000256" key="1">
    <source>
        <dbReference type="SAM" id="Phobius"/>
    </source>
</evidence>
<dbReference type="EMBL" id="MU004366">
    <property type="protein sequence ID" value="KAF2654330.1"/>
    <property type="molecule type" value="Genomic_DNA"/>
</dbReference>
<gene>
    <name evidence="2" type="ORF">K491DRAFT_476652</name>
</gene>
<evidence type="ECO:0000313" key="2">
    <source>
        <dbReference type="EMBL" id="KAF2654330.1"/>
    </source>
</evidence>
<name>A0A6A6T3I9_9PLEO</name>
<evidence type="ECO:0000313" key="3">
    <source>
        <dbReference type="Proteomes" id="UP000799324"/>
    </source>
</evidence>
<keyword evidence="3" id="KW-1185">Reference proteome</keyword>
<sequence length="166" mass="18462">MFSYYAIVHADCGLVRRIYTPSHSLPLRPCHALCFLRDYVRQPRSSFVLLRKMAPQYYTYRPSQSFLSPEAQFDDSSPVALVCMVAITVIAVVYVIVYITILAIRGEQPEHFVVSTSSSDGSQYARHAAAAAPMPPYDMPLGHCIVDQTDSDSPPSYAEATAARHD</sequence>
<protein>
    <submittedName>
        <fullName evidence="2">Uncharacterized protein</fullName>
    </submittedName>
</protein>
<keyword evidence="1" id="KW-0812">Transmembrane</keyword>
<dbReference type="Proteomes" id="UP000799324">
    <property type="component" value="Unassembled WGS sequence"/>
</dbReference>
<keyword evidence="1" id="KW-1133">Transmembrane helix</keyword>
<feature type="transmembrane region" description="Helical" evidence="1">
    <location>
        <begin position="79"/>
        <end position="104"/>
    </location>
</feature>
<reference evidence="2" key="1">
    <citation type="journal article" date="2020" name="Stud. Mycol.">
        <title>101 Dothideomycetes genomes: a test case for predicting lifestyles and emergence of pathogens.</title>
        <authorList>
            <person name="Haridas S."/>
            <person name="Albert R."/>
            <person name="Binder M."/>
            <person name="Bloem J."/>
            <person name="Labutti K."/>
            <person name="Salamov A."/>
            <person name="Andreopoulos B."/>
            <person name="Baker S."/>
            <person name="Barry K."/>
            <person name="Bills G."/>
            <person name="Bluhm B."/>
            <person name="Cannon C."/>
            <person name="Castanera R."/>
            <person name="Culley D."/>
            <person name="Daum C."/>
            <person name="Ezra D."/>
            <person name="Gonzalez J."/>
            <person name="Henrissat B."/>
            <person name="Kuo A."/>
            <person name="Liang C."/>
            <person name="Lipzen A."/>
            <person name="Lutzoni F."/>
            <person name="Magnuson J."/>
            <person name="Mondo S."/>
            <person name="Nolan M."/>
            <person name="Ohm R."/>
            <person name="Pangilinan J."/>
            <person name="Park H.-J."/>
            <person name="Ramirez L."/>
            <person name="Alfaro M."/>
            <person name="Sun H."/>
            <person name="Tritt A."/>
            <person name="Yoshinaga Y."/>
            <person name="Zwiers L.-H."/>
            <person name="Turgeon B."/>
            <person name="Goodwin S."/>
            <person name="Spatafora J."/>
            <person name="Crous P."/>
            <person name="Grigoriev I."/>
        </authorList>
    </citation>
    <scope>NUCLEOTIDE SEQUENCE</scope>
    <source>
        <strain evidence="2">CBS 122681</strain>
    </source>
</reference>